<proteinExistence type="inferred from homology"/>
<dbReference type="EMBL" id="CP087714">
    <property type="protein sequence ID" value="XAT64313.1"/>
    <property type="molecule type" value="Genomic_DNA"/>
</dbReference>
<dbReference type="NCBIfam" id="TIGR00489">
    <property type="entry name" value="aEF-1_beta"/>
    <property type="match status" value="1"/>
</dbReference>
<dbReference type="SUPFAM" id="SSF54984">
    <property type="entry name" value="eEF-1beta-like"/>
    <property type="match status" value="1"/>
</dbReference>
<dbReference type="InterPro" id="IPR014038">
    <property type="entry name" value="EF1B_bsu/dsu_GNE"/>
</dbReference>
<evidence type="ECO:0000256" key="3">
    <source>
        <dbReference type="ARBA" id="ARBA00017600"/>
    </source>
</evidence>
<dbReference type="PANTHER" id="PTHR39647">
    <property type="entry name" value="ELONGATION FACTOR 1-BETA"/>
    <property type="match status" value="1"/>
</dbReference>
<evidence type="ECO:0000256" key="1">
    <source>
        <dbReference type="ARBA" id="ARBA00003815"/>
    </source>
</evidence>
<gene>
    <name evidence="7" type="primary">ef1b</name>
    <name evidence="9" type="ORF">LPQ35_02805</name>
</gene>
<sequence length="88" mass="9719">MGRVFMKLRVMPKGVEVDLEQLKEKVSHAKPDEVEITDFGIQPIAFGLKALIVVVVMPDTEGIGDTLIESIQAIDDVESVEIEVQELV</sequence>
<name>A0ABZ3H409_GEOAI</name>
<dbReference type="RefSeq" id="WP_193806088.1">
    <property type="nucleotide sequence ID" value="NZ_CP087714.1"/>
</dbReference>
<evidence type="ECO:0000313" key="9">
    <source>
        <dbReference type="EMBL" id="XAT64313.1"/>
    </source>
</evidence>
<feature type="domain" description="Translation elongation factor EF1B beta/delta subunit guanine nucleotide exchange" evidence="8">
    <location>
        <begin position="3"/>
        <end position="88"/>
    </location>
</feature>
<dbReference type="Gene3D" id="3.30.70.60">
    <property type="match status" value="1"/>
</dbReference>
<evidence type="ECO:0000256" key="7">
    <source>
        <dbReference type="HAMAP-Rule" id="MF_00043"/>
    </source>
</evidence>
<dbReference type="HAMAP" id="MF_00043">
    <property type="entry name" value="EF1_beta"/>
    <property type="match status" value="1"/>
</dbReference>
<keyword evidence="4 7" id="KW-0251">Elongation factor</keyword>
<dbReference type="Pfam" id="PF00736">
    <property type="entry name" value="EF1_GNE"/>
    <property type="match status" value="1"/>
</dbReference>
<dbReference type="InterPro" id="IPR036219">
    <property type="entry name" value="eEF-1beta-like_sf"/>
</dbReference>
<dbReference type="CDD" id="cd00292">
    <property type="entry name" value="EF1B"/>
    <property type="match status" value="1"/>
</dbReference>
<dbReference type="GeneID" id="90448580"/>
<reference evidence="9 10" key="1">
    <citation type="submission" date="2021-11" db="EMBL/GenBank/DDBJ databases">
        <title>Whole genome of Geoglobus acetivorans.</title>
        <authorList>
            <person name="Liu D."/>
        </authorList>
    </citation>
    <scope>NUCLEOTIDE SEQUENCE [LARGE SCALE GENOMIC DNA]</scope>
    <source>
        <strain evidence="9 10">SBH6</strain>
    </source>
</reference>
<dbReference type="GO" id="GO:0003746">
    <property type="term" value="F:translation elongation factor activity"/>
    <property type="evidence" value="ECO:0007669"/>
    <property type="project" value="UniProtKB-KW"/>
</dbReference>
<evidence type="ECO:0000256" key="6">
    <source>
        <dbReference type="ARBA" id="ARBA00032274"/>
    </source>
</evidence>
<keyword evidence="10" id="KW-1185">Reference proteome</keyword>
<evidence type="ECO:0000256" key="4">
    <source>
        <dbReference type="ARBA" id="ARBA00022768"/>
    </source>
</evidence>
<protein>
    <recommendedName>
        <fullName evidence="3 7">Elongation factor 1-beta</fullName>
        <shortName evidence="7">EF-1-beta</shortName>
    </recommendedName>
    <alternativeName>
        <fullName evidence="6 7">aEF-1beta</fullName>
    </alternativeName>
</protein>
<dbReference type="PANTHER" id="PTHR39647:SF1">
    <property type="entry name" value="ELONGATION FACTOR 1-BETA"/>
    <property type="match status" value="1"/>
</dbReference>
<evidence type="ECO:0000256" key="5">
    <source>
        <dbReference type="ARBA" id="ARBA00022917"/>
    </source>
</evidence>
<organism evidence="9 10">
    <name type="scientific">Geoglobus acetivorans</name>
    <dbReference type="NCBI Taxonomy" id="565033"/>
    <lineage>
        <taxon>Archaea</taxon>
        <taxon>Methanobacteriati</taxon>
        <taxon>Methanobacteriota</taxon>
        <taxon>Archaeoglobi</taxon>
        <taxon>Archaeoglobales</taxon>
        <taxon>Archaeoglobaceae</taxon>
        <taxon>Geoglobus</taxon>
    </lineage>
</organism>
<evidence type="ECO:0000313" key="10">
    <source>
        <dbReference type="Proteomes" id="UP001492541"/>
    </source>
</evidence>
<comment type="function">
    <text evidence="1 7">Promotes the exchange of GDP for GTP in EF-1-alpha/GDP, thus allowing the regeneration of EF-1-alpha/GTP that could then be used to form the ternary complex EF-1-alpha/GTP/AAtRNA.</text>
</comment>
<comment type="similarity">
    <text evidence="2 7">Belongs to the EF-1-beta/EF-1-delta family.</text>
</comment>
<dbReference type="NCBIfam" id="NF001670">
    <property type="entry name" value="PRK00435.1"/>
    <property type="match status" value="1"/>
</dbReference>
<dbReference type="Proteomes" id="UP001492541">
    <property type="component" value="Chromosome"/>
</dbReference>
<evidence type="ECO:0000259" key="8">
    <source>
        <dbReference type="SMART" id="SM00888"/>
    </source>
</evidence>
<keyword evidence="5 7" id="KW-0648">Protein biosynthesis</keyword>
<dbReference type="InterPro" id="IPR014717">
    <property type="entry name" value="Transl_elong_EF1B/ribsomal_bS6"/>
</dbReference>
<dbReference type="InterPro" id="IPR004542">
    <property type="entry name" value="Transl_elong_EF1B_B_arc"/>
</dbReference>
<dbReference type="SMART" id="SM00888">
    <property type="entry name" value="EF1_GNE"/>
    <property type="match status" value="1"/>
</dbReference>
<evidence type="ECO:0000256" key="2">
    <source>
        <dbReference type="ARBA" id="ARBA00007411"/>
    </source>
</evidence>
<dbReference type="PIRSF" id="PIRSF006521">
    <property type="entry name" value="Transl_elong_EF1B_B_arc"/>
    <property type="match status" value="1"/>
</dbReference>
<accession>A0ABZ3H409</accession>